<dbReference type="Gene3D" id="3.40.605.10">
    <property type="entry name" value="Aldehyde Dehydrogenase, Chain A, domain 1"/>
    <property type="match status" value="1"/>
</dbReference>
<feature type="domain" description="Aldehyde dehydrogenase" evidence="5">
    <location>
        <begin position="13"/>
        <end position="475"/>
    </location>
</feature>
<evidence type="ECO:0000256" key="2">
    <source>
        <dbReference type="ARBA" id="ARBA00023002"/>
    </source>
</evidence>
<dbReference type="PROSITE" id="PS00687">
    <property type="entry name" value="ALDEHYDE_DEHYDR_GLU"/>
    <property type="match status" value="1"/>
</dbReference>
<reference evidence="6 7" key="1">
    <citation type="journal article" date="2021" name="Front. Microbiol.">
        <title>Bacterial Transformation of Aromatic Monomers in Softwood Black Liquor.</title>
        <authorList>
            <person name="Navas L.E."/>
            <person name="Dexter G."/>
            <person name="Liu J."/>
            <person name="Levy-Booth D."/>
            <person name="Cho M."/>
            <person name="Jang S.K."/>
            <person name="Mansfield S.D."/>
            <person name="Renneckar S."/>
            <person name="Mohn W.W."/>
            <person name="Eltis L.D."/>
        </authorList>
    </citation>
    <scope>NUCLEOTIDE SEQUENCE [LARGE SCALE GENOMIC DNA]</scope>
    <source>
        <strain evidence="6 7">GD02</strain>
    </source>
</reference>
<evidence type="ECO:0000256" key="4">
    <source>
        <dbReference type="RuleBase" id="RU003345"/>
    </source>
</evidence>
<evidence type="ECO:0000256" key="3">
    <source>
        <dbReference type="PROSITE-ProRule" id="PRU10007"/>
    </source>
</evidence>
<protein>
    <submittedName>
        <fullName evidence="6">Aldehyde dehydrogenase</fullName>
    </submittedName>
</protein>
<dbReference type="SUPFAM" id="SSF53720">
    <property type="entry name" value="ALDH-like"/>
    <property type="match status" value="1"/>
</dbReference>
<comment type="similarity">
    <text evidence="1 4">Belongs to the aldehyde dehydrogenase family.</text>
</comment>
<organism evidence="6 7">
    <name type="scientific">Rhodococcus rhodochrous</name>
    <dbReference type="NCBI Taxonomy" id="1829"/>
    <lineage>
        <taxon>Bacteria</taxon>
        <taxon>Bacillati</taxon>
        <taxon>Actinomycetota</taxon>
        <taxon>Actinomycetes</taxon>
        <taxon>Mycobacteriales</taxon>
        <taxon>Nocardiaceae</taxon>
        <taxon>Rhodococcus</taxon>
    </lineage>
</organism>
<name>A0AA46X2K1_RHORH</name>
<dbReference type="EMBL" id="CP083975">
    <property type="protein sequence ID" value="UZF47847.1"/>
    <property type="molecule type" value="Genomic_DNA"/>
</dbReference>
<dbReference type="GO" id="GO:0016620">
    <property type="term" value="F:oxidoreductase activity, acting on the aldehyde or oxo group of donors, NAD or NADP as acceptor"/>
    <property type="evidence" value="ECO:0007669"/>
    <property type="project" value="InterPro"/>
</dbReference>
<dbReference type="CDD" id="cd07139">
    <property type="entry name" value="ALDH_AldA-Rv0768"/>
    <property type="match status" value="1"/>
</dbReference>
<evidence type="ECO:0000313" key="7">
    <source>
        <dbReference type="Proteomes" id="UP001162740"/>
    </source>
</evidence>
<dbReference type="AlphaFoldDB" id="A0AA46X2K1"/>
<keyword evidence="2 4" id="KW-0560">Oxidoreductase</keyword>
<dbReference type="InterPro" id="IPR015590">
    <property type="entry name" value="Aldehyde_DH_dom"/>
</dbReference>
<evidence type="ECO:0000259" key="5">
    <source>
        <dbReference type="Pfam" id="PF00171"/>
    </source>
</evidence>
<gene>
    <name evidence="6" type="ORF">KUM34_025830</name>
</gene>
<dbReference type="RefSeq" id="WP_085470601.1">
    <property type="nucleotide sequence ID" value="NZ_CP083975.1"/>
</dbReference>
<dbReference type="FunFam" id="3.40.605.10:FF:000007">
    <property type="entry name" value="NAD/NADP-dependent betaine aldehyde dehydrogenase"/>
    <property type="match status" value="1"/>
</dbReference>
<dbReference type="InterPro" id="IPR029510">
    <property type="entry name" value="Ald_DH_CS_GLU"/>
</dbReference>
<dbReference type="InterPro" id="IPR016163">
    <property type="entry name" value="Ald_DH_C"/>
</dbReference>
<dbReference type="Gene3D" id="3.40.309.10">
    <property type="entry name" value="Aldehyde Dehydrogenase, Chain A, domain 2"/>
    <property type="match status" value="1"/>
</dbReference>
<sequence>MRTFNGIYAAGAWHPGQGDRIEVTSPATGEVLGYVSEATPDEVGQAVDAARAALHGDWASYSPADRAAALGRLADGLEARKNDFAELFSAEVGTPRRASSFVHIMSTLGALRAYEKIGADYPFDEVRPSMVGGEVHVRGLPVGVVGAILPWNAPLFTACLKLAPALAAGCTIVFKPAPDAPLAVSLFTEVIEQADLPPGVVNIVSGHAATGEALVTHPGVDKISFTGSTAVGARIGALCAADIRRCSLELGGKSAAILLDDVVLDDKTIGGLVGGVMGNNGQVCVSRSRILAPRSRYDEVVGALGDAVGALTVGDPSDRATDVGPLITASARDRVERYVAQAVDEGARVVVGGARPEGLDTGWYVAPTVLADVDNGMAIARDELFGPVVVVIPYEGDDAAVALANDSEYGLGGGVWSPDTVRANRIAEQLRVGAVSINSAPSLDCGAPFGGFKKSGLGREGGPEGLAEYLEFQSIIR</sequence>
<dbReference type="InterPro" id="IPR016161">
    <property type="entry name" value="Ald_DH/histidinol_DH"/>
</dbReference>
<feature type="active site" evidence="3">
    <location>
        <position position="249"/>
    </location>
</feature>
<dbReference type="PANTHER" id="PTHR42804:SF1">
    <property type="entry name" value="ALDEHYDE DEHYDROGENASE-RELATED"/>
    <property type="match status" value="1"/>
</dbReference>
<proteinExistence type="inferred from homology"/>
<dbReference type="PANTHER" id="PTHR42804">
    <property type="entry name" value="ALDEHYDE DEHYDROGENASE"/>
    <property type="match status" value="1"/>
</dbReference>
<dbReference type="InterPro" id="IPR016162">
    <property type="entry name" value="Ald_DH_N"/>
</dbReference>
<dbReference type="FunFam" id="3.40.309.10:FF:000009">
    <property type="entry name" value="Aldehyde dehydrogenase A"/>
    <property type="match status" value="1"/>
</dbReference>
<dbReference type="Proteomes" id="UP001162740">
    <property type="component" value="Plasmid pGD02.2.1"/>
</dbReference>
<geneLocation type="plasmid" evidence="6 7">
    <name>pGD02.2.1</name>
</geneLocation>
<evidence type="ECO:0000256" key="1">
    <source>
        <dbReference type="ARBA" id="ARBA00009986"/>
    </source>
</evidence>
<keyword evidence="6" id="KW-0614">Plasmid</keyword>
<dbReference type="Pfam" id="PF00171">
    <property type="entry name" value="Aldedh"/>
    <property type="match status" value="1"/>
</dbReference>
<accession>A0AA46X2K1</accession>
<evidence type="ECO:0000313" key="6">
    <source>
        <dbReference type="EMBL" id="UZF47847.1"/>
    </source>
</evidence>